<feature type="transmembrane region" description="Helical" evidence="1">
    <location>
        <begin position="63"/>
        <end position="84"/>
    </location>
</feature>
<dbReference type="GO" id="GO:0098662">
    <property type="term" value="P:inorganic cation transmembrane transport"/>
    <property type="evidence" value="ECO:0007669"/>
    <property type="project" value="InterPro"/>
</dbReference>
<name>A0A3D4T0S0_9CORY</name>
<organism evidence="2 3">
    <name type="scientific">Corynebacterium nuruki</name>
    <dbReference type="NCBI Taxonomy" id="1032851"/>
    <lineage>
        <taxon>Bacteria</taxon>
        <taxon>Bacillati</taxon>
        <taxon>Actinomycetota</taxon>
        <taxon>Actinomycetes</taxon>
        <taxon>Mycobacteriales</taxon>
        <taxon>Corynebacteriaceae</taxon>
        <taxon>Corynebacterium</taxon>
    </lineage>
</organism>
<accession>A0A3D4T0S0</accession>
<sequence>MLPTVSSATVLLAADGAGHGPQDVPELGWVGAVLVGVLALAGAVFILVSAVAMYLAPDALSQVNMLGPAMGVGVPLLIISHLVYSWATVGFVAGEFLRAVVAVAALLVVQSVGSYVMGRALHAVHWDHTVPLSGGEKNTAERP</sequence>
<dbReference type="GO" id="GO:0015297">
    <property type="term" value="F:antiporter activity"/>
    <property type="evidence" value="ECO:0007669"/>
    <property type="project" value="InterPro"/>
</dbReference>
<protein>
    <submittedName>
        <fullName evidence="2">Na+/H+ antiporter subunit G</fullName>
    </submittedName>
</protein>
<dbReference type="Proteomes" id="UP000261739">
    <property type="component" value="Unassembled WGS sequence"/>
</dbReference>
<keyword evidence="1" id="KW-1133">Transmembrane helix</keyword>
<proteinExistence type="predicted"/>
<gene>
    <name evidence="2" type="ORF">DIW82_10225</name>
</gene>
<comment type="caution">
    <text evidence="2">The sequence shown here is derived from an EMBL/GenBank/DDBJ whole genome shotgun (WGS) entry which is preliminary data.</text>
</comment>
<dbReference type="InterPro" id="IPR005133">
    <property type="entry name" value="PhaG_MnhG_YufB"/>
</dbReference>
<evidence type="ECO:0000313" key="2">
    <source>
        <dbReference type="EMBL" id="HCT15132.1"/>
    </source>
</evidence>
<dbReference type="STRING" id="863239.GCA_000213935_01026"/>
<keyword evidence="1" id="KW-0812">Transmembrane</keyword>
<dbReference type="EMBL" id="DQID01000262">
    <property type="protein sequence ID" value="HCT15132.1"/>
    <property type="molecule type" value="Genomic_DNA"/>
</dbReference>
<evidence type="ECO:0000256" key="1">
    <source>
        <dbReference type="SAM" id="Phobius"/>
    </source>
</evidence>
<feature type="transmembrane region" description="Helical" evidence="1">
    <location>
        <begin position="32"/>
        <end position="56"/>
    </location>
</feature>
<dbReference type="RefSeq" id="WP_010121060.1">
    <property type="nucleotide sequence ID" value="NZ_DAITTW010000020.1"/>
</dbReference>
<dbReference type="Pfam" id="PF03334">
    <property type="entry name" value="PhaG_MnhG_YufB"/>
    <property type="match status" value="1"/>
</dbReference>
<dbReference type="AlphaFoldDB" id="A0A3D4T0S0"/>
<keyword evidence="1" id="KW-0472">Membrane</keyword>
<feature type="transmembrane region" description="Helical" evidence="1">
    <location>
        <begin position="96"/>
        <end position="116"/>
    </location>
</feature>
<reference evidence="2 3" key="1">
    <citation type="journal article" date="2018" name="Nat. Biotechnol.">
        <title>A standardized bacterial taxonomy based on genome phylogeny substantially revises the tree of life.</title>
        <authorList>
            <person name="Parks D.H."/>
            <person name="Chuvochina M."/>
            <person name="Waite D.W."/>
            <person name="Rinke C."/>
            <person name="Skarshewski A."/>
            <person name="Chaumeil P.A."/>
            <person name="Hugenholtz P."/>
        </authorList>
    </citation>
    <scope>NUCLEOTIDE SEQUENCE [LARGE SCALE GENOMIC DNA]</scope>
    <source>
        <strain evidence="2">UBA11247</strain>
    </source>
</reference>
<dbReference type="NCBIfam" id="NF009319">
    <property type="entry name" value="PRK12674.2-4"/>
    <property type="match status" value="1"/>
</dbReference>
<evidence type="ECO:0000313" key="3">
    <source>
        <dbReference type="Proteomes" id="UP000261739"/>
    </source>
</evidence>